<reference evidence="7 8" key="1">
    <citation type="submission" date="2018-07" db="EMBL/GenBank/DDBJ databases">
        <title>Halioglobus sp. genome submission.</title>
        <authorList>
            <person name="Ye M.-Q."/>
            <person name="Du Z.-J."/>
        </authorList>
    </citation>
    <scope>NUCLEOTIDE SEQUENCE [LARGE SCALE GENOMIC DNA]</scope>
    <source>
        <strain evidence="7 8">U0301</strain>
    </source>
</reference>
<comment type="caution">
    <text evidence="7">The sequence shown here is derived from an EMBL/GenBank/DDBJ whole genome shotgun (WGS) entry which is preliminary data.</text>
</comment>
<feature type="transmembrane region" description="Helical" evidence="6">
    <location>
        <begin position="303"/>
        <end position="321"/>
    </location>
</feature>
<feature type="transmembrane region" description="Helical" evidence="6">
    <location>
        <begin position="229"/>
        <end position="251"/>
    </location>
</feature>
<feature type="transmembrane region" description="Helical" evidence="6">
    <location>
        <begin position="402"/>
        <end position="426"/>
    </location>
</feature>
<feature type="transmembrane region" description="Helical" evidence="6">
    <location>
        <begin position="257"/>
        <end position="282"/>
    </location>
</feature>
<evidence type="ECO:0000256" key="2">
    <source>
        <dbReference type="ARBA" id="ARBA00022475"/>
    </source>
</evidence>
<feature type="transmembrane region" description="Helical" evidence="6">
    <location>
        <begin position="182"/>
        <end position="203"/>
    </location>
</feature>
<dbReference type="GO" id="GO:0005886">
    <property type="term" value="C:plasma membrane"/>
    <property type="evidence" value="ECO:0007669"/>
    <property type="project" value="UniProtKB-SubCell"/>
</dbReference>
<evidence type="ECO:0000256" key="5">
    <source>
        <dbReference type="ARBA" id="ARBA00023136"/>
    </source>
</evidence>
<dbReference type="Proteomes" id="UP000265509">
    <property type="component" value="Unassembled WGS sequence"/>
</dbReference>
<keyword evidence="5 6" id="KW-0472">Membrane</keyword>
<evidence type="ECO:0000256" key="6">
    <source>
        <dbReference type="SAM" id="Phobius"/>
    </source>
</evidence>
<comment type="subcellular location">
    <subcellularLocation>
        <location evidence="1">Cell membrane</location>
        <topology evidence="1">Multi-pass membrane protein</topology>
    </subcellularLocation>
</comment>
<evidence type="ECO:0000256" key="1">
    <source>
        <dbReference type="ARBA" id="ARBA00004651"/>
    </source>
</evidence>
<feature type="transmembrane region" description="Helical" evidence="6">
    <location>
        <begin position="92"/>
        <end position="114"/>
    </location>
</feature>
<sequence length="432" mass="45383">MPNTHFFEVFRGASLAFVLRGIGAGLAFALNVVIGRLLGAEGAGLYFLALSVVTIGAVVSKLGLDNTLLRFVALGANSGDWNKVLGVFRMGMWLAAATSLAAASAVFALAPWIADHVFGEPLLTSTLWAMSAGIFTLVTMTLLAESLKGLKRIGNSMLVSGMLYPAISLTLIWPLVNHFGAPGAAMAYVLGTGAAAAIGWAMWRGNVANVEANSPWFERATLWQSCLPLWAISIINRGILPWTPLLLLGIWGTADEVGIFGAATRVAMLVTFFLTAVNTVIAPKFAELHAHGELEMLGNLARHFVLLTTLAASPLFVLLIFTGDWVMGLFGPEFSKGGTALAILAAGQAVNVMTGSVVYLLIMTGHEQDVRNAAILSMLLMIACAVLLIPQNGVIGASISSAVAVAATNIYASFMVYVRLGVLIIAPGQGKP</sequence>
<feature type="transmembrane region" description="Helical" evidence="6">
    <location>
        <begin position="126"/>
        <end position="144"/>
    </location>
</feature>
<name>A0A3L7DWM9_9GAMM</name>
<organism evidence="7 8">
    <name type="scientific">Seongchinamella sediminis</name>
    <dbReference type="NCBI Taxonomy" id="2283635"/>
    <lineage>
        <taxon>Bacteria</taxon>
        <taxon>Pseudomonadati</taxon>
        <taxon>Pseudomonadota</taxon>
        <taxon>Gammaproteobacteria</taxon>
        <taxon>Cellvibrionales</taxon>
        <taxon>Halieaceae</taxon>
        <taxon>Seongchinamella</taxon>
    </lineage>
</organism>
<keyword evidence="4 6" id="KW-1133">Transmembrane helix</keyword>
<dbReference type="PANTHER" id="PTHR30250:SF11">
    <property type="entry name" value="O-ANTIGEN TRANSPORTER-RELATED"/>
    <property type="match status" value="1"/>
</dbReference>
<evidence type="ECO:0000313" key="7">
    <source>
        <dbReference type="EMBL" id="RLQ21185.1"/>
    </source>
</evidence>
<feature type="transmembrane region" description="Helical" evidence="6">
    <location>
        <begin position="44"/>
        <end position="64"/>
    </location>
</feature>
<dbReference type="PANTHER" id="PTHR30250">
    <property type="entry name" value="PST FAMILY PREDICTED COLANIC ACID TRANSPORTER"/>
    <property type="match status" value="1"/>
</dbReference>
<feature type="transmembrane region" description="Helical" evidence="6">
    <location>
        <begin position="373"/>
        <end position="390"/>
    </location>
</feature>
<dbReference type="OrthoDB" id="5785171at2"/>
<evidence type="ECO:0000256" key="4">
    <source>
        <dbReference type="ARBA" id="ARBA00022989"/>
    </source>
</evidence>
<dbReference type="InterPro" id="IPR002797">
    <property type="entry name" value="Polysacc_synth"/>
</dbReference>
<dbReference type="RefSeq" id="WP_117955784.1">
    <property type="nucleotide sequence ID" value="NZ_QRAN01000015.1"/>
</dbReference>
<dbReference type="Pfam" id="PF01943">
    <property type="entry name" value="Polysacc_synt"/>
    <property type="match status" value="1"/>
</dbReference>
<accession>A0A3L7DWM9</accession>
<evidence type="ECO:0000256" key="3">
    <source>
        <dbReference type="ARBA" id="ARBA00022692"/>
    </source>
</evidence>
<dbReference type="EMBL" id="QRAN01000015">
    <property type="protein sequence ID" value="RLQ21185.1"/>
    <property type="molecule type" value="Genomic_DNA"/>
</dbReference>
<proteinExistence type="predicted"/>
<keyword evidence="2" id="KW-1003">Cell membrane</keyword>
<gene>
    <name evidence="7" type="ORF">DWB85_13980</name>
</gene>
<feature type="transmembrane region" description="Helical" evidence="6">
    <location>
        <begin position="156"/>
        <end position="176"/>
    </location>
</feature>
<evidence type="ECO:0008006" key="9">
    <source>
        <dbReference type="Google" id="ProtNLM"/>
    </source>
</evidence>
<dbReference type="InterPro" id="IPR050833">
    <property type="entry name" value="Poly_Biosynth_Transport"/>
</dbReference>
<dbReference type="AlphaFoldDB" id="A0A3L7DWM9"/>
<evidence type="ECO:0000313" key="8">
    <source>
        <dbReference type="Proteomes" id="UP000265509"/>
    </source>
</evidence>
<feature type="transmembrane region" description="Helical" evidence="6">
    <location>
        <begin position="341"/>
        <end position="361"/>
    </location>
</feature>
<keyword evidence="3 6" id="KW-0812">Transmembrane</keyword>
<protein>
    <recommendedName>
        <fullName evidence="9">Membrane protein involved in the export of O-antigen and teichoic acid</fullName>
    </recommendedName>
</protein>
<feature type="transmembrane region" description="Helical" evidence="6">
    <location>
        <begin position="12"/>
        <end position="38"/>
    </location>
</feature>
<keyword evidence="8" id="KW-1185">Reference proteome</keyword>